<dbReference type="AlphaFoldDB" id="A0A6L9SB00"/>
<comment type="caution">
    <text evidence="1">The sequence shown here is derived from an EMBL/GenBank/DDBJ whole genome shotgun (WGS) entry which is preliminary data.</text>
</comment>
<organism evidence="1 2">
    <name type="scientific">Phytoactinopolyspora halotolerans</name>
    <dbReference type="NCBI Taxonomy" id="1981512"/>
    <lineage>
        <taxon>Bacteria</taxon>
        <taxon>Bacillati</taxon>
        <taxon>Actinomycetota</taxon>
        <taxon>Actinomycetes</taxon>
        <taxon>Jiangellales</taxon>
        <taxon>Jiangellaceae</taxon>
        <taxon>Phytoactinopolyspora</taxon>
    </lineage>
</organism>
<accession>A0A6L9SB00</accession>
<sequence>MLIDCDRCEMRNIACSDCVVNVLLSGGEGALDGAEQRAIGVLADAGLVPPLRLSVVRSEPAPEADQQAEERVERSA</sequence>
<protein>
    <submittedName>
        <fullName evidence="1">Uncharacterized protein</fullName>
    </submittedName>
</protein>
<evidence type="ECO:0000313" key="1">
    <source>
        <dbReference type="EMBL" id="NEE01794.1"/>
    </source>
</evidence>
<reference evidence="1 2" key="1">
    <citation type="submission" date="2020-02" db="EMBL/GenBank/DDBJ databases">
        <authorList>
            <person name="Li X.-J."/>
            <person name="Han X.-M."/>
        </authorList>
    </citation>
    <scope>NUCLEOTIDE SEQUENCE [LARGE SCALE GENOMIC DNA]</scope>
    <source>
        <strain evidence="1 2">CCTCC AB 2017055</strain>
    </source>
</reference>
<keyword evidence="2" id="KW-1185">Reference proteome</keyword>
<proteinExistence type="predicted"/>
<dbReference type="EMBL" id="JAAGOA010000011">
    <property type="protein sequence ID" value="NEE01794.1"/>
    <property type="molecule type" value="Genomic_DNA"/>
</dbReference>
<gene>
    <name evidence="1" type="ORF">G1H10_16595</name>
</gene>
<dbReference type="Proteomes" id="UP000475214">
    <property type="component" value="Unassembled WGS sequence"/>
</dbReference>
<evidence type="ECO:0000313" key="2">
    <source>
        <dbReference type="Proteomes" id="UP000475214"/>
    </source>
</evidence>
<name>A0A6L9SB00_9ACTN</name>